<dbReference type="KEGG" id="dak:DaAHT2_0277"/>
<dbReference type="Pfam" id="PF03548">
    <property type="entry name" value="LolA"/>
    <property type="match status" value="1"/>
</dbReference>
<evidence type="ECO:0000313" key="2">
    <source>
        <dbReference type="EMBL" id="ADH84988.1"/>
    </source>
</evidence>
<dbReference type="AlphaFoldDB" id="D6Z6M9"/>
<dbReference type="STRING" id="589865.DaAHT2_0277"/>
<evidence type="ECO:0000256" key="1">
    <source>
        <dbReference type="ARBA" id="ARBA00022729"/>
    </source>
</evidence>
<gene>
    <name evidence="2" type="ordered locus">DaAHT2_0277</name>
</gene>
<dbReference type="SUPFAM" id="SSF89392">
    <property type="entry name" value="Prokaryotic lipoproteins and lipoprotein localization factors"/>
    <property type="match status" value="1"/>
</dbReference>
<accession>D6Z6M9</accession>
<keyword evidence="2" id="KW-0449">Lipoprotein</keyword>
<dbReference type="PANTHER" id="PTHR35869">
    <property type="entry name" value="OUTER-MEMBRANE LIPOPROTEIN CARRIER PROTEIN"/>
    <property type="match status" value="1"/>
</dbReference>
<dbReference type="InterPro" id="IPR029046">
    <property type="entry name" value="LolA/LolB/LppX"/>
</dbReference>
<dbReference type="Proteomes" id="UP000001508">
    <property type="component" value="Chromosome"/>
</dbReference>
<sequence>MFCSAREMVFDRRRLLLPLLLILLLFADRSTVEAEADPDPEKLAGRLQEIYDQVTGFKAEFQQRTAMPMSRRQRAGEGTVMFRKPHQMRWEYAAPDHQVLVGDGKEVHFYSARSNQLMISEVDTYLDSDVTYAFFAGTGDILRDFAVTAVPERERPALPAGYHALRLEPRELHSQVEYLDLLVGGEPFFIRRLDIVDHFGSVTTLEFSRVELDPELPADFYRFEPPEEVEILRN</sequence>
<dbReference type="CDD" id="cd16325">
    <property type="entry name" value="LolA"/>
    <property type="match status" value="1"/>
</dbReference>
<dbReference type="RefSeq" id="WP_013162519.1">
    <property type="nucleotide sequence ID" value="NC_014216.1"/>
</dbReference>
<name>D6Z6M9_DESAT</name>
<keyword evidence="1" id="KW-0732">Signal</keyword>
<dbReference type="InParanoid" id="D6Z6M9"/>
<dbReference type="Gene3D" id="2.50.20.10">
    <property type="entry name" value="Lipoprotein localisation LolA/LolB/LppX"/>
    <property type="match status" value="1"/>
</dbReference>
<reference evidence="3" key="1">
    <citation type="submission" date="2010-02" db="EMBL/GenBank/DDBJ databases">
        <title>Complete sequence of Desulfurivibrio alkaliphilus AHT2.</title>
        <authorList>
            <consortium name="US DOE Joint Genome Institute"/>
            <person name="Pitluck S."/>
            <person name="Chertkov O."/>
            <person name="Detter J.C."/>
            <person name="Han C."/>
            <person name="Tapia R."/>
            <person name="Larimer F."/>
            <person name="Land M."/>
            <person name="Hauser L."/>
            <person name="Kyrpides N."/>
            <person name="Mikhailova N."/>
            <person name="Sorokin D.Y."/>
            <person name="Muyzer G."/>
            <person name="Woyke T."/>
        </authorList>
    </citation>
    <scope>NUCLEOTIDE SEQUENCE [LARGE SCALE GENOMIC DNA]</scope>
    <source>
        <strain evidence="3">DSM 19089 / UNIQEM U267 / AHT2</strain>
    </source>
</reference>
<keyword evidence="3" id="KW-1185">Reference proteome</keyword>
<dbReference type="EMBL" id="CP001940">
    <property type="protein sequence ID" value="ADH84988.1"/>
    <property type="molecule type" value="Genomic_DNA"/>
</dbReference>
<dbReference type="InterPro" id="IPR004564">
    <property type="entry name" value="OM_lipoprot_carrier_LolA-like"/>
</dbReference>
<dbReference type="HOGENOM" id="CLU_087560_2_0_7"/>
<protein>
    <submittedName>
        <fullName evidence="2">Outer membrane lipoprotein carrier protein LolA</fullName>
    </submittedName>
</protein>
<evidence type="ECO:0000313" key="3">
    <source>
        <dbReference type="Proteomes" id="UP000001508"/>
    </source>
</evidence>
<dbReference type="eggNOG" id="COG2834">
    <property type="taxonomic scope" value="Bacteria"/>
</dbReference>
<proteinExistence type="predicted"/>
<organism evidence="2 3">
    <name type="scientific">Desulfurivibrio alkaliphilus (strain DSM 19089 / UNIQEM U267 / AHT2)</name>
    <dbReference type="NCBI Taxonomy" id="589865"/>
    <lineage>
        <taxon>Bacteria</taxon>
        <taxon>Pseudomonadati</taxon>
        <taxon>Thermodesulfobacteriota</taxon>
        <taxon>Desulfobulbia</taxon>
        <taxon>Desulfobulbales</taxon>
        <taxon>Desulfobulbaceae</taxon>
        <taxon>Desulfurivibrio</taxon>
    </lineage>
</organism>
<dbReference type="OrthoDB" id="9785727at2"/>
<dbReference type="PANTHER" id="PTHR35869:SF1">
    <property type="entry name" value="OUTER-MEMBRANE LIPOPROTEIN CARRIER PROTEIN"/>
    <property type="match status" value="1"/>
</dbReference>